<reference evidence="2" key="2">
    <citation type="submission" date="2020-09" db="EMBL/GenBank/DDBJ databases">
        <authorList>
            <person name="Sun Q."/>
            <person name="Zhou Y."/>
        </authorList>
    </citation>
    <scope>NUCLEOTIDE SEQUENCE</scope>
    <source>
        <strain evidence="2">CGMCC 1.15519</strain>
    </source>
</reference>
<proteinExistence type="predicted"/>
<keyword evidence="1" id="KW-0732">Signal</keyword>
<organism evidence="2 3">
    <name type="scientific">Sandarakinorhabdus glacialis</name>
    <dbReference type="NCBI Taxonomy" id="1614636"/>
    <lineage>
        <taxon>Bacteria</taxon>
        <taxon>Pseudomonadati</taxon>
        <taxon>Pseudomonadota</taxon>
        <taxon>Alphaproteobacteria</taxon>
        <taxon>Sphingomonadales</taxon>
        <taxon>Sphingosinicellaceae</taxon>
        <taxon>Sandarakinorhabdus</taxon>
    </lineage>
</organism>
<sequence>MTRTLVLMAFALAAPAAASTFSAQQALSDPELASMRGGILLPNGLSVAIGITIETRIDGVLALRTSVSTERPGVMVATGGTGAVGDGRRVSITTWQPPVVITERARTGTTVTSAPGAPVVVTLNGSGAPASDGTPLPLVPGGPSAPTRFGDARVTTNAGGFVTTLVGPTIEIRQLVGQATGVVIGNTADNRVIDTVAHVNVDLSNAGTIINNLGSQIESAMLAAARRN</sequence>
<gene>
    <name evidence="2" type="ORF">GCM10011529_12370</name>
</gene>
<evidence type="ECO:0000256" key="1">
    <source>
        <dbReference type="SAM" id="SignalP"/>
    </source>
</evidence>
<dbReference type="EMBL" id="BMJM01000003">
    <property type="protein sequence ID" value="GGE07505.1"/>
    <property type="molecule type" value="Genomic_DNA"/>
</dbReference>
<protein>
    <submittedName>
        <fullName evidence="2">Uncharacterized protein</fullName>
    </submittedName>
</protein>
<name>A0A916ZP95_9SPHN</name>
<dbReference type="Proteomes" id="UP000635071">
    <property type="component" value="Unassembled WGS sequence"/>
</dbReference>
<feature type="signal peptide" evidence="1">
    <location>
        <begin position="1"/>
        <end position="18"/>
    </location>
</feature>
<accession>A0A916ZP95</accession>
<reference evidence="2" key="1">
    <citation type="journal article" date="2014" name="Int. J. Syst. Evol. Microbiol.">
        <title>Complete genome sequence of Corynebacterium casei LMG S-19264T (=DSM 44701T), isolated from a smear-ripened cheese.</title>
        <authorList>
            <consortium name="US DOE Joint Genome Institute (JGI-PGF)"/>
            <person name="Walter F."/>
            <person name="Albersmeier A."/>
            <person name="Kalinowski J."/>
            <person name="Ruckert C."/>
        </authorList>
    </citation>
    <scope>NUCLEOTIDE SEQUENCE</scope>
    <source>
        <strain evidence="2">CGMCC 1.15519</strain>
    </source>
</reference>
<feature type="chain" id="PRO_5037527116" evidence="1">
    <location>
        <begin position="19"/>
        <end position="228"/>
    </location>
</feature>
<comment type="caution">
    <text evidence="2">The sequence shown here is derived from an EMBL/GenBank/DDBJ whole genome shotgun (WGS) entry which is preliminary data.</text>
</comment>
<dbReference type="RefSeq" id="WP_188762054.1">
    <property type="nucleotide sequence ID" value="NZ_BMJM01000003.1"/>
</dbReference>
<evidence type="ECO:0000313" key="2">
    <source>
        <dbReference type="EMBL" id="GGE07505.1"/>
    </source>
</evidence>
<keyword evidence="3" id="KW-1185">Reference proteome</keyword>
<evidence type="ECO:0000313" key="3">
    <source>
        <dbReference type="Proteomes" id="UP000635071"/>
    </source>
</evidence>
<dbReference type="AlphaFoldDB" id="A0A916ZP95"/>